<dbReference type="InterPro" id="IPR000719">
    <property type="entry name" value="Prot_kinase_dom"/>
</dbReference>
<evidence type="ECO:0000256" key="2">
    <source>
        <dbReference type="ARBA" id="ARBA00022840"/>
    </source>
</evidence>
<protein>
    <submittedName>
        <fullName evidence="3">Fibroblast growth factor receptor</fullName>
    </submittedName>
</protein>
<reference evidence="3" key="1">
    <citation type="journal article" date="2012" name="Nature">
        <title>The oyster genome reveals stress adaptation and complexity of shell formation.</title>
        <authorList>
            <person name="Zhang G."/>
            <person name="Fang X."/>
            <person name="Guo X."/>
            <person name="Li L."/>
            <person name="Luo R."/>
            <person name="Xu F."/>
            <person name="Yang P."/>
            <person name="Zhang L."/>
            <person name="Wang X."/>
            <person name="Qi H."/>
            <person name="Xiong Z."/>
            <person name="Que H."/>
            <person name="Xie Y."/>
            <person name="Holland P.W."/>
            <person name="Paps J."/>
            <person name="Zhu Y."/>
            <person name="Wu F."/>
            <person name="Chen Y."/>
            <person name="Wang J."/>
            <person name="Peng C."/>
            <person name="Meng J."/>
            <person name="Yang L."/>
            <person name="Liu J."/>
            <person name="Wen B."/>
            <person name="Zhang N."/>
            <person name="Huang Z."/>
            <person name="Zhu Q."/>
            <person name="Feng Y."/>
            <person name="Mount A."/>
            <person name="Hedgecock D."/>
            <person name="Xu Z."/>
            <person name="Liu Y."/>
            <person name="Domazet-Loso T."/>
            <person name="Du Y."/>
            <person name="Sun X."/>
            <person name="Zhang S."/>
            <person name="Liu B."/>
            <person name="Cheng P."/>
            <person name="Jiang X."/>
            <person name="Li J."/>
            <person name="Fan D."/>
            <person name="Wang W."/>
            <person name="Fu W."/>
            <person name="Wang T."/>
            <person name="Wang B."/>
            <person name="Zhang J."/>
            <person name="Peng Z."/>
            <person name="Li Y."/>
            <person name="Li N."/>
            <person name="Wang J."/>
            <person name="Chen M."/>
            <person name="He Y."/>
            <person name="Tan F."/>
            <person name="Song X."/>
            <person name="Zheng Q."/>
            <person name="Huang R."/>
            <person name="Yang H."/>
            <person name="Du X."/>
            <person name="Chen L."/>
            <person name="Yang M."/>
            <person name="Gaffney P.M."/>
            <person name="Wang S."/>
            <person name="Luo L."/>
            <person name="She Z."/>
            <person name="Ming Y."/>
            <person name="Huang W."/>
            <person name="Zhang S."/>
            <person name="Huang B."/>
            <person name="Zhang Y."/>
            <person name="Qu T."/>
            <person name="Ni P."/>
            <person name="Miao G."/>
            <person name="Wang J."/>
            <person name="Wang Q."/>
            <person name="Steinberg C.E."/>
            <person name="Wang H."/>
            <person name="Li N."/>
            <person name="Qian L."/>
            <person name="Zhang G."/>
            <person name="Li Y."/>
            <person name="Yang H."/>
            <person name="Liu X."/>
            <person name="Wang J."/>
            <person name="Yin Y."/>
            <person name="Wang J."/>
        </authorList>
    </citation>
    <scope>NUCLEOTIDE SEQUENCE [LARGE SCALE GENOMIC DNA]</scope>
    <source>
        <strain evidence="3">05x7-T-G4-1.051#20</strain>
    </source>
</reference>
<keyword evidence="3" id="KW-0675">Receptor</keyword>
<gene>
    <name evidence="3" type="ORF">CGI_10013224</name>
</gene>
<dbReference type="AlphaFoldDB" id="K1PR76"/>
<dbReference type="GO" id="GO:0005524">
    <property type="term" value="F:ATP binding"/>
    <property type="evidence" value="ECO:0007669"/>
    <property type="project" value="UniProtKB-KW"/>
</dbReference>
<dbReference type="EMBL" id="JH818630">
    <property type="protein sequence ID" value="EKC26792.1"/>
    <property type="molecule type" value="Genomic_DNA"/>
</dbReference>
<dbReference type="Pfam" id="PF07714">
    <property type="entry name" value="PK_Tyr_Ser-Thr"/>
    <property type="match status" value="1"/>
</dbReference>
<evidence type="ECO:0000313" key="3">
    <source>
        <dbReference type="EMBL" id="EKC26792.1"/>
    </source>
</evidence>
<dbReference type="InterPro" id="IPR001245">
    <property type="entry name" value="Ser-Thr/Tyr_kinase_cat_dom"/>
</dbReference>
<dbReference type="SMART" id="SM00219">
    <property type="entry name" value="TyrKc"/>
    <property type="match status" value="1"/>
</dbReference>
<dbReference type="InParanoid" id="K1PR76"/>
<dbReference type="InterPro" id="IPR020635">
    <property type="entry name" value="Tyr_kinase_cat_dom"/>
</dbReference>
<dbReference type="PROSITE" id="PS50011">
    <property type="entry name" value="PROTEIN_KINASE_DOM"/>
    <property type="match status" value="1"/>
</dbReference>
<accession>K1PR76</accession>
<dbReference type="PANTHER" id="PTHR24418">
    <property type="entry name" value="TYROSINE-PROTEIN KINASE"/>
    <property type="match status" value="1"/>
</dbReference>
<dbReference type="InterPro" id="IPR011009">
    <property type="entry name" value="Kinase-like_dom_sf"/>
</dbReference>
<evidence type="ECO:0000256" key="1">
    <source>
        <dbReference type="ARBA" id="ARBA00022741"/>
    </source>
</evidence>
<dbReference type="SUPFAM" id="SSF56112">
    <property type="entry name" value="Protein kinase-like (PK-like)"/>
    <property type="match status" value="1"/>
</dbReference>
<keyword evidence="2" id="KW-0067">ATP-binding</keyword>
<keyword evidence="1" id="KW-0547">Nucleotide-binding</keyword>
<organism evidence="3">
    <name type="scientific">Magallana gigas</name>
    <name type="common">Pacific oyster</name>
    <name type="synonym">Crassostrea gigas</name>
    <dbReference type="NCBI Taxonomy" id="29159"/>
    <lineage>
        <taxon>Eukaryota</taxon>
        <taxon>Metazoa</taxon>
        <taxon>Spiralia</taxon>
        <taxon>Lophotrochozoa</taxon>
        <taxon>Mollusca</taxon>
        <taxon>Bivalvia</taxon>
        <taxon>Autobranchia</taxon>
        <taxon>Pteriomorphia</taxon>
        <taxon>Ostreida</taxon>
        <taxon>Ostreoidea</taxon>
        <taxon>Ostreidae</taxon>
        <taxon>Magallana</taxon>
    </lineage>
</organism>
<dbReference type="Gene3D" id="1.10.510.10">
    <property type="entry name" value="Transferase(Phosphotransferase) domain 1"/>
    <property type="match status" value="1"/>
</dbReference>
<dbReference type="InterPro" id="IPR050198">
    <property type="entry name" value="Non-receptor_tyrosine_kinases"/>
</dbReference>
<dbReference type="GO" id="GO:0004713">
    <property type="term" value="F:protein tyrosine kinase activity"/>
    <property type="evidence" value="ECO:0007669"/>
    <property type="project" value="InterPro"/>
</dbReference>
<name>K1PR76_MAGGI</name>
<sequence>MDLIATGSYCEVWRGRMRKHSDSTDVLRVAIKKMLEPWMLMLEYAHEGTLQRYLQKHRPGAQHVEIQSQESVRLKNSKIDAKKLLSMATQVINGLLHLTKYKLIYYRLSASSILVAKGGVCKLSGFGFQKEITERNIYEKVINVLNPFLLDVWPQNPYHKISTTQGLTHMLLASYCGK</sequence>
<dbReference type="HOGENOM" id="CLU_1512057_0_0_1"/>
<proteinExistence type="predicted"/>